<dbReference type="SUPFAM" id="SSF55729">
    <property type="entry name" value="Acyl-CoA N-acyltransferases (Nat)"/>
    <property type="match status" value="1"/>
</dbReference>
<dbReference type="RefSeq" id="WP_231008381.1">
    <property type="nucleotide sequence ID" value="NZ_JAJNEC010000007.1"/>
</dbReference>
<dbReference type="PROSITE" id="PS51186">
    <property type="entry name" value="GNAT"/>
    <property type="match status" value="1"/>
</dbReference>
<evidence type="ECO:0000313" key="2">
    <source>
        <dbReference type="EMBL" id="MCD2425801.1"/>
    </source>
</evidence>
<accession>A0ABS8PXK8</accession>
<reference evidence="2 3" key="1">
    <citation type="submission" date="2021-11" db="EMBL/GenBank/DDBJ databases">
        <title>Genomic of Niabella pedocola.</title>
        <authorList>
            <person name="Wu T."/>
        </authorList>
    </citation>
    <scope>NUCLEOTIDE SEQUENCE [LARGE SCALE GENOMIC DNA]</scope>
    <source>
        <strain evidence="2 3">JCM 31011</strain>
    </source>
</reference>
<dbReference type="PANTHER" id="PTHR43610">
    <property type="entry name" value="BLL6696 PROTEIN"/>
    <property type="match status" value="1"/>
</dbReference>
<organism evidence="2 3">
    <name type="scientific">Niabella pedocola</name>
    <dbReference type="NCBI Taxonomy" id="1752077"/>
    <lineage>
        <taxon>Bacteria</taxon>
        <taxon>Pseudomonadati</taxon>
        <taxon>Bacteroidota</taxon>
        <taxon>Chitinophagia</taxon>
        <taxon>Chitinophagales</taxon>
        <taxon>Chitinophagaceae</taxon>
        <taxon>Niabella</taxon>
    </lineage>
</organism>
<dbReference type="InterPro" id="IPR016181">
    <property type="entry name" value="Acyl_CoA_acyltransferase"/>
</dbReference>
<dbReference type="Pfam" id="PF13302">
    <property type="entry name" value="Acetyltransf_3"/>
    <property type="match status" value="1"/>
</dbReference>
<dbReference type="InterPro" id="IPR000182">
    <property type="entry name" value="GNAT_dom"/>
</dbReference>
<dbReference type="EMBL" id="JAJNEC010000007">
    <property type="protein sequence ID" value="MCD2425801.1"/>
    <property type="molecule type" value="Genomic_DNA"/>
</dbReference>
<comment type="caution">
    <text evidence="2">The sequence shown here is derived from an EMBL/GenBank/DDBJ whole genome shotgun (WGS) entry which is preliminary data.</text>
</comment>
<keyword evidence="3" id="KW-1185">Reference proteome</keyword>
<proteinExistence type="predicted"/>
<dbReference type="Proteomes" id="UP001199816">
    <property type="component" value="Unassembled WGS sequence"/>
</dbReference>
<sequence length="201" mass="23069">MNFIFSNRIVLENEVVILQPLVVEDTGHLLSIATEDPALLQFSPKPIYTEELLTEYIAKAVALSDQKTRYAFSIYSKPEQCYAGTTAFLNISNEDDRLEIGATWIGNRFHGTGLNRQCKYLLLQYAFDVLQAHRVEFKTDERNLRSRRAIEKIGGRFEGVLREHTVMYDGYRRNTCCYSILKSEWDAMKHSFLPNGSGEVS</sequence>
<dbReference type="PANTHER" id="PTHR43610:SF1">
    <property type="entry name" value="N-ACETYLTRANSFERASE DOMAIN-CONTAINING PROTEIN"/>
    <property type="match status" value="1"/>
</dbReference>
<feature type="domain" description="N-acetyltransferase" evidence="1">
    <location>
        <begin position="16"/>
        <end position="172"/>
    </location>
</feature>
<evidence type="ECO:0000313" key="3">
    <source>
        <dbReference type="Proteomes" id="UP001199816"/>
    </source>
</evidence>
<protein>
    <submittedName>
        <fullName evidence="2">GNAT family N-acetyltransferase</fullName>
    </submittedName>
</protein>
<gene>
    <name evidence="2" type="ORF">LQ567_23660</name>
</gene>
<name>A0ABS8PXK8_9BACT</name>
<dbReference type="Gene3D" id="3.40.630.30">
    <property type="match status" value="1"/>
</dbReference>
<evidence type="ECO:0000259" key="1">
    <source>
        <dbReference type="PROSITE" id="PS51186"/>
    </source>
</evidence>